<keyword evidence="2" id="KW-0812">Transmembrane</keyword>
<organism evidence="3 4">
    <name type="scientific">Gigaspora margarita</name>
    <dbReference type="NCBI Taxonomy" id="4874"/>
    <lineage>
        <taxon>Eukaryota</taxon>
        <taxon>Fungi</taxon>
        <taxon>Fungi incertae sedis</taxon>
        <taxon>Mucoromycota</taxon>
        <taxon>Glomeromycotina</taxon>
        <taxon>Glomeromycetes</taxon>
        <taxon>Diversisporales</taxon>
        <taxon>Gigasporaceae</taxon>
        <taxon>Gigaspora</taxon>
    </lineage>
</organism>
<proteinExistence type="predicted"/>
<keyword evidence="2" id="KW-1133">Transmembrane helix</keyword>
<evidence type="ECO:0000256" key="2">
    <source>
        <dbReference type="SAM" id="Phobius"/>
    </source>
</evidence>
<evidence type="ECO:0000313" key="3">
    <source>
        <dbReference type="EMBL" id="CAG8773350.1"/>
    </source>
</evidence>
<keyword evidence="2" id="KW-0472">Membrane</keyword>
<feature type="transmembrane region" description="Helical" evidence="2">
    <location>
        <begin position="197"/>
        <end position="217"/>
    </location>
</feature>
<name>A0ABN7VHN1_GIGMA</name>
<protein>
    <submittedName>
        <fullName evidence="3">27404_t:CDS:1</fullName>
    </submittedName>
</protein>
<dbReference type="Proteomes" id="UP000789901">
    <property type="component" value="Unassembled WGS sequence"/>
</dbReference>
<keyword evidence="4" id="KW-1185">Reference proteome</keyword>
<reference evidence="3 4" key="1">
    <citation type="submission" date="2021-06" db="EMBL/GenBank/DDBJ databases">
        <authorList>
            <person name="Kallberg Y."/>
            <person name="Tangrot J."/>
            <person name="Rosling A."/>
        </authorList>
    </citation>
    <scope>NUCLEOTIDE SEQUENCE [LARGE SCALE GENOMIC DNA]</scope>
    <source>
        <strain evidence="3 4">120-4 pot B 10/14</strain>
    </source>
</reference>
<sequence length="225" mass="25350">MDKNQVTQLVIGYLNHYLPEAEKALAEVEKITDLQKKSELVNSAHSKHSYYSTHANGLCSQYGLNINGVSDYSQVVDKLYNIKNETEKKLSASRCVRCKKAGIIPYKEINKNKVVKKGKISPIAKDCCGTYWNKKQCSGSNCSNLLTNEEICYCATCSAQQEQVRKNLDKAELEAKLKELEEKNNPTTENKPKKDKIGLYIGLAVVGCLVVFGLIIWSRKQRKRP</sequence>
<evidence type="ECO:0000313" key="4">
    <source>
        <dbReference type="Proteomes" id="UP000789901"/>
    </source>
</evidence>
<feature type="coiled-coil region" evidence="1">
    <location>
        <begin position="161"/>
        <end position="190"/>
    </location>
</feature>
<dbReference type="EMBL" id="CAJVQB010015250">
    <property type="protein sequence ID" value="CAG8773350.1"/>
    <property type="molecule type" value="Genomic_DNA"/>
</dbReference>
<evidence type="ECO:0000256" key="1">
    <source>
        <dbReference type="SAM" id="Coils"/>
    </source>
</evidence>
<gene>
    <name evidence="3" type="ORF">GMARGA_LOCUS18780</name>
</gene>
<comment type="caution">
    <text evidence="3">The sequence shown here is derived from an EMBL/GenBank/DDBJ whole genome shotgun (WGS) entry which is preliminary data.</text>
</comment>
<accession>A0ABN7VHN1</accession>
<keyword evidence="1" id="KW-0175">Coiled coil</keyword>